<evidence type="ECO:0000313" key="5">
    <source>
        <dbReference type="Proteomes" id="UP000057158"/>
    </source>
</evidence>
<dbReference type="InterPro" id="IPR003343">
    <property type="entry name" value="Big_2"/>
</dbReference>
<accession>A0A0M4CYW1</accession>
<reference evidence="4 5" key="1">
    <citation type="submission" date="2015-07" db="EMBL/GenBank/DDBJ databases">
        <title>Isolation and Genomic Characterization of a Novel Halophilic Metal-Reducing Deltaproteobacterium from the Deep Subsurface.</title>
        <authorList>
            <person name="Badalamenti J.P."/>
            <person name="Summers Z.M."/>
            <person name="Gralnick J.A."/>
            <person name="Bond D.R."/>
        </authorList>
    </citation>
    <scope>NUCLEOTIDE SEQUENCE [LARGE SCALE GENOMIC DNA]</scope>
    <source>
        <strain evidence="4 5">WTL</strain>
    </source>
</reference>
<dbReference type="SUPFAM" id="SSF49373">
    <property type="entry name" value="Invasin/intimin cell-adhesion fragments"/>
    <property type="match status" value="2"/>
</dbReference>
<dbReference type="InterPro" id="IPR021884">
    <property type="entry name" value="Ice-bd_prot"/>
</dbReference>
<dbReference type="Pfam" id="PF13205">
    <property type="entry name" value="Big_5"/>
    <property type="match status" value="1"/>
</dbReference>
<evidence type="ECO:0000256" key="2">
    <source>
        <dbReference type="ARBA" id="ARBA00022729"/>
    </source>
</evidence>
<name>A0A0M4CYW1_9BACT</name>
<evidence type="ECO:0000313" key="4">
    <source>
        <dbReference type="EMBL" id="ALC17754.1"/>
    </source>
</evidence>
<comment type="similarity">
    <text evidence="1">Belongs to the ice-binding protein family.</text>
</comment>
<dbReference type="Pfam" id="PF11999">
    <property type="entry name" value="Ice_binding"/>
    <property type="match status" value="1"/>
</dbReference>
<dbReference type="Gene3D" id="2.60.40.1080">
    <property type="match status" value="2"/>
</dbReference>
<evidence type="ECO:0000256" key="1">
    <source>
        <dbReference type="ARBA" id="ARBA00005445"/>
    </source>
</evidence>
<dbReference type="AlphaFoldDB" id="A0A0M4CYW1"/>
<dbReference type="KEGG" id="des:DSOUD_3028"/>
<feature type="domain" description="BIG2" evidence="3">
    <location>
        <begin position="43"/>
        <end position="124"/>
    </location>
</feature>
<protein>
    <recommendedName>
        <fullName evidence="3">BIG2 domain-containing protein</fullName>
    </recommendedName>
</protein>
<dbReference type="PROSITE" id="PS51257">
    <property type="entry name" value="PROKAR_LIPOPROTEIN"/>
    <property type="match status" value="1"/>
</dbReference>
<dbReference type="SMART" id="SM00635">
    <property type="entry name" value="BID_2"/>
    <property type="match status" value="2"/>
</dbReference>
<dbReference type="STRING" id="1603606.DSOUD_3028"/>
<keyword evidence="2" id="KW-0732">Signal</keyword>
<feature type="domain" description="BIG2" evidence="3">
    <location>
        <begin position="130"/>
        <end position="213"/>
    </location>
</feature>
<dbReference type="PATRIC" id="fig|1603606.3.peg.3265"/>
<dbReference type="InterPro" id="IPR008964">
    <property type="entry name" value="Invasin/intimin_cell_adhesion"/>
</dbReference>
<dbReference type="RefSeq" id="WP_053551744.1">
    <property type="nucleotide sequence ID" value="NZ_CP010802.1"/>
</dbReference>
<proteinExistence type="inferred from homology"/>
<dbReference type="InterPro" id="IPR014755">
    <property type="entry name" value="Cu-Rt/internalin_Ig-like"/>
</dbReference>
<dbReference type="Gene3D" id="2.60.40.1220">
    <property type="match status" value="1"/>
</dbReference>
<sequence length="615" mass="60669">MKRLRLMKACLGFGLLLGIFLLSGCGGEAGGGNWDAPPETNKLLVSLAVTPAGASIAIDGLQQYTATATYDDGSIGNVTLSSIWTSATPAVATISASGLATGVTAGTSQVTAAFGGLTSAAVTLTVTPATLTSLQVTPSLASIAVGGTRQYAALATYSDSSTSIVTSAPTTVWTSATPAVATISATGLANGVTAGTSDITATFGGLTSTAVTLTVDPALVVTIVPGAVCSVDAGPTIPTVTMSDPTSGNLLASTSTAGVANNGKLITATFSLEMDPTTIASATAPLTFTIIETISGNNVLGTVALDATNKLATFTTDAALLPDTDYTASVTTDALSAGAIAIACPYEWDFRTVTPAAIGVGPVNFGAAATFGSAATAGFVNVGATTVNGDVVLDPDFTCNGVTVGSAGLIGQCNGIAPTINGDVISPLYPDAGVTSGKVIADLRAAYIALSPAQMSTGVTTLADGTTMGAGAGTAPVTNDNLFFPGIYKTTSGGMLITGDLTLDAQGNPDAVFVFQSDSSIGTAATGAADPHTQILLVNGAKASNVFWWVGSNQATLGSYSIFQGNILSYSSITMETGASSCGRLFAGASTDGAFTFGDNIVSVPGNVNAPAGCE</sequence>
<dbReference type="EMBL" id="CP010802">
    <property type="protein sequence ID" value="ALC17754.1"/>
    <property type="molecule type" value="Genomic_DNA"/>
</dbReference>
<evidence type="ECO:0000259" key="3">
    <source>
        <dbReference type="SMART" id="SM00635"/>
    </source>
</evidence>
<dbReference type="OrthoDB" id="5524970at2"/>
<gene>
    <name evidence="4" type="ORF">DSOUD_3028</name>
</gene>
<dbReference type="Pfam" id="PF02368">
    <property type="entry name" value="Big_2"/>
    <property type="match status" value="2"/>
</dbReference>
<keyword evidence="5" id="KW-1185">Reference proteome</keyword>
<dbReference type="Proteomes" id="UP000057158">
    <property type="component" value="Chromosome"/>
</dbReference>
<dbReference type="InterPro" id="IPR032812">
    <property type="entry name" value="SbsA_Ig"/>
</dbReference>
<organism evidence="4 5">
    <name type="scientific">Desulfuromonas soudanensis</name>
    <dbReference type="NCBI Taxonomy" id="1603606"/>
    <lineage>
        <taxon>Bacteria</taxon>
        <taxon>Pseudomonadati</taxon>
        <taxon>Thermodesulfobacteriota</taxon>
        <taxon>Desulfuromonadia</taxon>
        <taxon>Desulfuromonadales</taxon>
        <taxon>Desulfuromonadaceae</taxon>
        <taxon>Desulfuromonas</taxon>
    </lineage>
</organism>